<gene>
    <name evidence="1" type="ORF">CTRU02_213801</name>
</gene>
<reference evidence="1 2" key="1">
    <citation type="journal article" date="2020" name="Phytopathology">
        <title>Genome Sequence Resources of Colletotrichum truncatum, C. plurivorum, C. musicola, and C. sojae: Four Species Pathogenic to Soybean (Glycine max).</title>
        <authorList>
            <person name="Rogerio F."/>
            <person name="Boufleur T.R."/>
            <person name="Ciampi-Guillardi M."/>
            <person name="Sukno S.A."/>
            <person name="Thon M.R."/>
            <person name="Massola Junior N.S."/>
            <person name="Baroncelli R."/>
        </authorList>
    </citation>
    <scope>NUCLEOTIDE SEQUENCE [LARGE SCALE GENOMIC DNA]</scope>
    <source>
        <strain evidence="1 2">CMES1059</strain>
    </source>
</reference>
<sequence length="458" mass="50835">MSSSSRTILDARRMSPEWLQSVLNIKSSAPKLYAWNPSDVEPHAAPTDHINHSQVNYKEGSDSRDDLCRRIYILGIGNLGILFASALATLPNPPPVTLVFHKKELLLSWKHEPGIEIKRDSTISKYSNLDVELWSEEPPVGRQSREVANGESIRNLIVTTKASQALPEVDRVRRYLDSNSTVAFAQNGMCKMWPPHGTTYNTARYSQDQSSSHPNWLACVTTHGVTSLGRFKSEHASEADIKVGPVLLNSESHTCVSYLSKLLVRAPHLKGTAVARNDLWILQLEKLVVNSIINPLTAVLRCKNGQLFVEKDGPTAQLMDSLLTEASAVLQAVINDSSADSILQTPSNEETTSNEKQVARRDLLERFSQPRLKKMLYEVGYKVRENTSSMLQDVRAGKQTEIDEFNGWLVDMAAYLDGDLDVSCHKTLIGLVKNGSVLQADSLSNHFPHLMSLRAPTA</sequence>
<dbReference type="EMBL" id="VUJX02000010">
    <property type="protein sequence ID" value="KAL0931066.1"/>
    <property type="molecule type" value="Genomic_DNA"/>
</dbReference>
<organism evidence="1 2">
    <name type="scientific">Colletotrichum truncatum</name>
    <name type="common">Anthracnose fungus</name>
    <name type="synonym">Colletotrichum capsici</name>
    <dbReference type="NCBI Taxonomy" id="5467"/>
    <lineage>
        <taxon>Eukaryota</taxon>
        <taxon>Fungi</taxon>
        <taxon>Dikarya</taxon>
        <taxon>Ascomycota</taxon>
        <taxon>Pezizomycotina</taxon>
        <taxon>Sordariomycetes</taxon>
        <taxon>Hypocreomycetidae</taxon>
        <taxon>Glomerellales</taxon>
        <taxon>Glomerellaceae</taxon>
        <taxon>Colletotrichum</taxon>
        <taxon>Colletotrichum truncatum species complex</taxon>
    </lineage>
</organism>
<evidence type="ECO:0000313" key="2">
    <source>
        <dbReference type="Proteomes" id="UP000805649"/>
    </source>
</evidence>
<comment type="caution">
    <text evidence="1">The sequence shown here is derived from an EMBL/GenBank/DDBJ whole genome shotgun (WGS) entry which is preliminary data.</text>
</comment>
<name>A0ACC3YGV6_COLTU</name>
<keyword evidence="2" id="KW-1185">Reference proteome</keyword>
<protein>
    <submittedName>
        <fullName evidence="1">2-dehydropantoate 2-reductase</fullName>
    </submittedName>
</protein>
<evidence type="ECO:0000313" key="1">
    <source>
        <dbReference type="EMBL" id="KAL0931066.1"/>
    </source>
</evidence>
<proteinExistence type="predicted"/>
<accession>A0ACC3YGV6</accession>
<dbReference type="Proteomes" id="UP000805649">
    <property type="component" value="Unassembled WGS sequence"/>
</dbReference>